<dbReference type="InterPro" id="IPR027470">
    <property type="entry name" value="Cation_efflux_CTD"/>
</dbReference>
<evidence type="ECO:0000256" key="3">
    <source>
        <dbReference type="ARBA" id="ARBA00022448"/>
    </source>
</evidence>
<evidence type="ECO:0000259" key="9">
    <source>
        <dbReference type="Pfam" id="PF16916"/>
    </source>
</evidence>
<dbReference type="PANTHER" id="PTHR43840:SF15">
    <property type="entry name" value="MITOCHONDRIAL METAL TRANSPORTER 1-RELATED"/>
    <property type="match status" value="1"/>
</dbReference>
<dbReference type="InterPro" id="IPR036837">
    <property type="entry name" value="Cation_efflux_CTD_sf"/>
</dbReference>
<dbReference type="RefSeq" id="WP_161410516.1">
    <property type="nucleotide sequence ID" value="NZ_WTUZ01000038.1"/>
</dbReference>
<feature type="transmembrane region" description="Helical" evidence="7">
    <location>
        <begin position="156"/>
        <end position="178"/>
    </location>
</feature>
<sequence length="317" mass="34611">MKDERFQKTELAVWGGIIGHAALACLKGIVGIMAQSSALLADAAHSASRAIASSAARIRLRSDQQPPEELHAQGSEKNVSIASILLAIVVLIIGVEMGISAINALGSTQEHTDKNYALAVLGLSLVVKEIMYQYVNRMGKQMGSQELIANGRGHRSDIYSTIVALIGVFGTTLANLLHVSSLSYLDPIAGIIISLLILKMGYSLVKEALHRKQEYVLQQEDADDLIAVVQLIKGVITVDDLRAREHGHYVVVSVKISVNPRVSVWEGHEVSKRVKQQLMKRFHHVSDVYVHVAPYDAGYPYKHSTDSELSELPSVIH</sequence>
<dbReference type="PANTHER" id="PTHR43840">
    <property type="entry name" value="MITOCHONDRIAL METAL TRANSPORTER 1-RELATED"/>
    <property type="match status" value="1"/>
</dbReference>
<reference evidence="10 11" key="1">
    <citation type="submission" date="2019-12" db="EMBL/GenBank/DDBJ databases">
        <title>Paenibacillus sp. nov. sp. isolated from soil.</title>
        <authorList>
            <person name="Kim J."/>
            <person name="Jeong S.E."/>
            <person name="Jung H.S."/>
            <person name="Jeon C.O."/>
        </authorList>
    </citation>
    <scope>NUCLEOTIDE SEQUENCE [LARGE SCALE GENOMIC DNA]</scope>
    <source>
        <strain evidence="10 11">5J-6</strain>
    </source>
</reference>
<feature type="transmembrane region" description="Helical" evidence="7">
    <location>
        <begin position="12"/>
        <end position="30"/>
    </location>
</feature>
<feature type="domain" description="Cation efflux protein cytoplasmic" evidence="9">
    <location>
        <begin position="218"/>
        <end position="295"/>
    </location>
</feature>
<dbReference type="Proteomes" id="UP000481087">
    <property type="component" value="Unassembled WGS sequence"/>
</dbReference>
<protein>
    <submittedName>
        <fullName evidence="10">Cation diffusion facilitator family transporter</fullName>
    </submittedName>
</protein>
<keyword evidence="11" id="KW-1185">Reference proteome</keyword>
<dbReference type="Gene3D" id="1.20.1510.10">
    <property type="entry name" value="Cation efflux protein transmembrane domain"/>
    <property type="match status" value="1"/>
</dbReference>
<name>A0A6L8V7F5_9BACL</name>
<dbReference type="GO" id="GO:0008324">
    <property type="term" value="F:monoatomic cation transmembrane transporter activity"/>
    <property type="evidence" value="ECO:0007669"/>
    <property type="project" value="InterPro"/>
</dbReference>
<dbReference type="GO" id="GO:0016020">
    <property type="term" value="C:membrane"/>
    <property type="evidence" value="ECO:0007669"/>
    <property type="project" value="UniProtKB-SubCell"/>
</dbReference>
<feature type="transmembrane region" description="Helical" evidence="7">
    <location>
        <begin position="184"/>
        <end position="205"/>
    </location>
</feature>
<comment type="similarity">
    <text evidence="2">Belongs to the cation diffusion facilitator (CDF) transporter (TC 2.A.4) family.</text>
</comment>
<dbReference type="EMBL" id="WTUZ01000038">
    <property type="protein sequence ID" value="MZQ86185.1"/>
    <property type="molecule type" value="Genomic_DNA"/>
</dbReference>
<evidence type="ECO:0000256" key="5">
    <source>
        <dbReference type="ARBA" id="ARBA00022989"/>
    </source>
</evidence>
<evidence type="ECO:0000259" key="8">
    <source>
        <dbReference type="Pfam" id="PF01545"/>
    </source>
</evidence>
<feature type="transmembrane region" description="Helical" evidence="7">
    <location>
        <begin position="81"/>
        <end position="104"/>
    </location>
</feature>
<dbReference type="PROSITE" id="PS51257">
    <property type="entry name" value="PROKAR_LIPOPROTEIN"/>
    <property type="match status" value="1"/>
</dbReference>
<keyword evidence="6 7" id="KW-0472">Membrane</keyword>
<evidence type="ECO:0000256" key="6">
    <source>
        <dbReference type="ARBA" id="ARBA00023136"/>
    </source>
</evidence>
<proteinExistence type="inferred from homology"/>
<evidence type="ECO:0000256" key="4">
    <source>
        <dbReference type="ARBA" id="ARBA00022692"/>
    </source>
</evidence>
<evidence type="ECO:0000256" key="7">
    <source>
        <dbReference type="SAM" id="Phobius"/>
    </source>
</evidence>
<dbReference type="NCBIfam" id="TIGR01297">
    <property type="entry name" value="CDF"/>
    <property type="match status" value="1"/>
</dbReference>
<evidence type="ECO:0000256" key="2">
    <source>
        <dbReference type="ARBA" id="ARBA00008114"/>
    </source>
</evidence>
<dbReference type="Gene3D" id="3.30.70.1350">
    <property type="entry name" value="Cation efflux protein, cytoplasmic domain"/>
    <property type="match status" value="1"/>
</dbReference>
<gene>
    <name evidence="10" type="ORF">GQF01_29205</name>
</gene>
<keyword evidence="5 7" id="KW-1133">Transmembrane helix</keyword>
<dbReference type="AlphaFoldDB" id="A0A6L8V7F5"/>
<comment type="subcellular location">
    <subcellularLocation>
        <location evidence="1">Membrane</location>
        <topology evidence="1">Multi-pass membrane protein</topology>
    </subcellularLocation>
</comment>
<dbReference type="InterPro" id="IPR027469">
    <property type="entry name" value="Cation_efflux_TMD_sf"/>
</dbReference>
<dbReference type="InterPro" id="IPR002524">
    <property type="entry name" value="Cation_efflux"/>
</dbReference>
<dbReference type="InterPro" id="IPR050291">
    <property type="entry name" value="CDF_Transporter"/>
</dbReference>
<dbReference type="Pfam" id="PF01545">
    <property type="entry name" value="Cation_efflux"/>
    <property type="match status" value="1"/>
</dbReference>
<dbReference type="Pfam" id="PF16916">
    <property type="entry name" value="ZT_dimer"/>
    <property type="match status" value="1"/>
</dbReference>
<dbReference type="InterPro" id="IPR058533">
    <property type="entry name" value="Cation_efflux_TM"/>
</dbReference>
<comment type="caution">
    <text evidence="10">The sequence shown here is derived from an EMBL/GenBank/DDBJ whole genome shotgun (WGS) entry which is preliminary data.</text>
</comment>
<keyword evidence="4 7" id="KW-0812">Transmembrane</keyword>
<organism evidence="10 11">
    <name type="scientific">Paenibacillus silvestris</name>
    <dbReference type="NCBI Taxonomy" id="2606219"/>
    <lineage>
        <taxon>Bacteria</taxon>
        <taxon>Bacillati</taxon>
        <taxon>Bacillota</taxon>
        <taxon>Bacilli</taxon>
        <taxon>Bacillales</taxon>
        <taxon>Paenibacillaceae</taxon>
        <taxon>Paenibacillus</taxon>
    </lineage>
</organism>
<evidence type="ECO:0000313" key="10">
    <source>
        <dbReference type="EMBL" id="MZQ86185.1"/>
    </source>
</evidence>
<feature type="domain" description="Cation efflux protein transmembrane" evidence="8">
    <location>
        <begin position="18"/>
        <end position="209"/>
    </location>
</feature>
<keyword evidence="3" id="KW-0813">Transport</keyword>
<dbReference type="SUPFAM" id="SSF160240">
    <property type="entry name" value="Cation efflux protein cytoplasmic domain-like"/>
    <property type="match status" value="1"/>
</dbReference>
<accession>A0A6L8V7F5</accession>
<evidence type="ECO:0000313" key="11">
    <source>
        <dbReference type="Proteomes" id="UP000481087"/>
    </source>
</evidence>
<evidence type="ECO:0000256" key="1">
    <source>
        <dbReference type="ARBA" id="ARBA00004141"/>
    </source>
</evidence>
<dbReference type="SUPFAM" id="SSF161111">
    <property type="entry name" value="Cation efflux protein transmembrane domain-like"/>
    <property type="match status" value="1"/>
</dbReference>